<dbReference type="SMART" id="SM00472">
    <property type="entry name" value="MIR"/>
    <property type="match status" value="3"/>
</dbReference>
<organism evidence="5 6">
    <name type="scientific">Cryptosporidium meleagridis</name>
    <dbReference type="NCBI Taxonomy" id="93969"/>
    <lineage>
        <taxon>Eukaryota</taxon>
        <taxon>Sar</taxon>
        <taxon>Alveolata</taxon>
        <taxon>Apicomplexa</taxon>
        <taxon>Conoidasida</taxon>
        <taxon>Coccidia</taxon>
        <taxon>Eucoccidiorida</taxon>
        <taxon>Eimeriorina</taxon>
        <taxon>Cryptosporidiidae</taxon>
        <taxon>Cryptosporidium</taxon>
    </lineage>
</organism>
<evidence type="ECO:0000256" key="3">
    <source>
        <dbReference type="SAM" id="SignalP"/>
    </source>
</evidence>
<comment type="caution">
    <text evidence="5">The sequence shown here is derived from an EMBL/GenBank/DDBJ whole genome shotgun (WGS) entry which is preliminary data.</text>
</comment>
<sequence>MFGLFARFVLVFFGLLLSGAFSEENELVTYGSTVSVLHQNTKCYLYTTKITWANGSQAVTCSKDLNSDTHFYIREADAEYKGAGFPVLCGESIRLLHSPTEKFVQSNKSSKSMISRQIEIFGGSGESSGYFRVECEKKIAGQTIDVKDKVRFYNIEAKGYLTVSKRHIFDNRNCPRCPIVGQYEVTIASKSSSDNLWSFNSIMMLLHSSRNDQGEDSDQESKDEL</sequence>
<name>A0A2P4Z4L9_9CRYT</name>
<dbReference type="InterPro" id="IPR036300">
    <property type="entry name" value="MIR_dom_sf"/>
</dbReference>
<dbReference type="PROSITE" id="PS50919">
    <property type="entry name" value="MIR"/>
    <property type="match status" value="1"/>
</dbReference>
<evidence type="ECO:0000256" key="1">
    <source>
        <dbReference type="ARBA" id="ARBA00022729"/>
    </source>
</evidence>
<evidence type="ECO:0000256" key="2">
    <source>
        <dbReference type="ARBA" id="ARBA00022737"/>
    </source>
</evidence>
<dbReference type="AlphaFoldDB" id="A0A2P4Z4L9"/>
<feature type="signal peptide" evidence="3">
    <location>
        <begin position="1"/>
        <end position="22"/>
    </location>
</feature>
<protein>
    <recommendedName>
        <fullName evidence="4">MIR domain-containing protein</fullName>
    </recommendedName>
</protein>
<accession>A0A2P4Z4L9</accession>
<dbReference type="InterPro" id="IPR016093">
    <property type="entry name" value="MIR_motif"/>
</dbReference>
<reference evidence="5 6" key="1">
    <citation type="submission" date="2014-04" db="EMBL/GenBank/DDBJ databases">
        <title>Comparative Genomics of Cryptosporidium Species.</title>
        <authorList>
            <person name="Silva J.C."/>
            <person name="Su Q."/>
            <person name="Chalmers R."/>
            <person name="Chibucos M.C."/>
            <person name="Elwin K."/>
            <person name="Godinez A."/>
            <person name="Guo F."/>
            <person name="Huynh K."/>
            <person name="Orvis J."/>
            <person name="Ott S."/>
            <person name="Sadzewicz L."/>
            <person name="Sengamalay N."/>
            <person name="Shetty A."/>
            <person name="Sun M."/>
            <person name="Tallon L."/>
            <person name="Xiao L."/>
            <person name="Zhang H."/>
            <person name="Fraser C.M."/>
            <person name="Zhu G."/>
            <person name="Kissinger J."/>
            <person name="Widmer G."/>
        </authorList>
    </citation>
    <scope>NUCLEOTIDE SEQUENCE [LARGE SCALE GENOMIC DNA]</scope>
    <source>
        <strain evidence="5 6">UKMEL1</strain>
    </source>
</reference>
<dbReference type="PANTHER" id="PTHR46809">
    <property type="entry name" value="STROMAL CELL-DERIVED FACTOR 2-LIKE PROTEIN"/>
    <property type="match status" value="1"/>
</dbReference>
<proteinExistence type="predicted"/>
<dbReference type="Proteomes" id="UP000236928">
    <property type="component" value="Unassembled WGS sequence"/>
</dbReference>
<dbReference type="EMBL" id="JIBK01000048">
    <property type="protein sequence ID" value="POM84956.1"/>
    <property type="molecule type" value="Genomic_DNA"/>
</dbReference>
<evidence type="ECO:0000313" key="5">
    <source>
        <dbReference type="EMBL" id="POM84956.1"/>
    </source>
</evidence>
<feature type="chain" id="PRO_5015109776" description="MIR domain-containing protein" evidence="3">
    <location>
        <begin position="23"/>
        <end position="225"/>
    </location>
</feature>
<dbReference type="Gene3D" id="2.80.10.50">
    <property type="match status" value="1"/>
</dbReference>
<evidence type="ECO:0000259" key="4">
    <source>
        <dbReference type="PROSITE" id="PS50919"/>
    </source>
</evidence>
<dbReference type="PANTHER" id="PTHR46809:SF2">
    <property type="entry name" value="GH21273P"/>
    <property type="match status" value="1"/>
</dbReference>
<keyword evidence="6" id="KW-1185">Reference proteome</keyword>
<dbReference type="SUPFAM" id="SSF82109">
    <property type="entry name" value="MIR domain"/>
    <property type="match status" value="1"/>
</dbReference>
<dbReference type="OrthoDB" id="5588846at2759"/>
<keyword evidence="2" id="KW-0677">Repeat</keyword>
<feature type="domain" description="MIR" evidence="4">
    <location>
        <begin position="25"/>
        <end position="76"/>
    </location>
</feature>
<dbReference type="VEuPathDB" id="CryptoDB:CmeUKMEL1_14985"/>
<evidence type="ECO:0000313" key="6">
    <source>
        <dbReference type="Proteomes" id="UP000236928"/>
    </source>
</evidence>
<keyword evidence="1 3" id="KW-0732">Signal</keyword>
<dbReference type="CDD" id="cd23279">
    <property type="entry name" value="beta-trefoil_MIR_SDF2-like"/>
    <property type="match status" value="1"/>
</dbReference>
<gene>
    <name evidence="5" type="ORF">CmeUKMEL1_14985</name>
</gene>